<reference evidence="2 3" key="1">
    <citation type="submission" date="2015-05" db="EMBL/GenBank/DDBJ databases">
        <title>Evolution of Trichinella species and genotypes.</title>
        <authorList>
            <person name="Korhonen P.K."/>
            <person name="Edoardo P."/>
            <person name="Giuseppe L.R."/>
            <person name="Gasser R.B."/>
        </authorList>
    </citation>
    <scope>NUCLEOTIDE SEQUENCE [LARGE SCALE GENOMIC DNA]</scope>
    <source>
        <strain evidence="2">ISS10</strain>
    </source>
</reference>
<proteinExistence type="predicted"/>
<name>A0A0V1KQI6_9BILA</name>
<gene>
    <name evidence="2" type="ORF">T02_3383</name>
</gene>
<organism evidence="2 3">
    <name type="scientific">Trichinella nativa</name>
    <dbReference type="NCBI Taxonomy" id="6335"/>
    <lineage>
        <taxon>Eukaryota</taxon>
        <taxon>Metazoa</taxon>
        <taxon>Ecdysozoa</taxon>
        <taxon>Nematoda</taxon>
        <taxon>Enoplea</taxon>
        <taxon>Dorylaimia</taxon>
        <taxon>Trichinellida</taxon>
        <taxon>Trichinellidae</taxon>
        <taxon>Trichinella</taxon>
    </lineage>
</organism>
<evidence type="ECO:0000256" key="1">
    <source>
        <dbReference type="SAM" id="MobiDB-lite"/>
    </source>
</evidence>
<dbReference type="OrthoDB" id="5936455at2759"/>
<sequence>MAIKKCSTLISLQSNPPVAAGLQTDKTPGGAFVLFLSYGSANLPDDCWSAQVHHEHPAGSTGTKLPLYPTPQHLRFRNPRVQAGLAKVEEASLHSGVVEVVLNGRDKVCFKIANKCCRIEVGRQVLPLWKVALQISGYTWEDLSQQSYNIRRSHPRTSSYSEPAASHQELQLTAQLPISVGISWPDGCTLCAAPGPTLDNARKCLNGWRNCLPAHCIFPSPVSYFLRPAVSTRQAAGDGKMREGLPGSFPHAHLNE</sequence>
<dbReference type="EMBL" id="JYDW01000305">
    <property type="protein sequence ID" value="KRZ49571.1"/>
    <property type="molecule type" value="Genomic_DNA"/>
</dbReference>
<comment type="caution">
    <text evidence="2">The sequence shown here is derived from an EMBL/GenBank/DDBJ whole genome shotgun (WGS) entry which is preliminary data.</text>
</comment>
<protein>
    <submittedName>
        <fullName evidence="2">Uncharacterized protein</fullName>
    </submittedName>
</protein>
<keyword evidence="3" id="KW-1185">Reference proteome</keyword>
<feature type="region of interest" description="Disordered" evidence="1">
    <location>
        <begin position="235"/>
        <end position="256"/>
    </location>
</feature>
<accession>A0A0V1KQI6</accession>
<evidence type="ECO:0000313" key="3">
    <source>
        <dbReference type="Proteomes" id="UP000054721"/>
    </source>
</evidence>
<evidence type="ECO:0000313" key="2">
    <source>
        <dbReference type="EMBL" id="KRZ49571.1"/>
    </source>
</evidence>
<dbReference type="Proteomes" id="UP000054721">
    <property type="component" value="Unassembled WGS sequence"/>
</dbReference>
<dbReference type="AlphaFoldDB" id="A0A0V1KQI6"/>